<keyword evidence="12 17" id="KW-0238">DNA-binding</keyword>
<dbReference type="PANTHER" id="PTHR43152:SF3">
    <property type="entry name" value="UVRABC SYSTEM PROTEIN A"/>
    <property type="match status" value="1"/>
</dbReference>
<organism evidence="19 20">
    <name type="scientific">Sphaerospermopsis reniformis</name>
    <dbReference type="NCBI Taxonomy" id="531300"/>
    <lineage>
        <taxon>Bacteria</taxon>
        <taxon>Bacillati</taxon>
        <taxon>Cyanobacteriota</taxon>
        <taxon>Cyanophyceae</taxon>
        <taxon>Nostocales</taxon>
        <taxon>Aphanizomenonaceae</taxon>
        <taxon>Sphaerospermopsis</taxon>
    </lineage>
</organism>
<dbReference type="Pfam" id="PF17760">
    <property type="entry name" value="UvrA_inter"/>
    <property type="match status" value="1"/>
</dbReference>
<dbReference type="InterPro" id="IPR041102">
    <property type="entry name" value="UvrA_inter"/>
</dbReference>
<keyword evidence="17" id="KW-0742">SOS response</keyword>
<dbReference type="InterPro" id="IPR017871">
    <property type="entry name" value="ABC_transporter-like_CS"/>
</dbReference>
<feature type="zinc finger region" description="C4-type" evidence="17">
    <location>
        <begin position="338"/>
        <end position="365"/>
    </location>
</feature>
<gene>
    <name evidence="17" type="primary">uvrA</name>
    <name evidence="19" type="ORF">SR1949_22330</name>
</gene>
<comment type="subunit">
    <text evidence="17">Forms a heterotetramer with UvrB during the search for lesions.</text>
</comment>
<comment type="caution">
    <text evidence="19">The sequence shown here is derived from an EMBL/GenBank/DDBJ whole genome shotgun (WGS) entry which is preliminary data.</text>
</comment>
<dbReference type="Proteomes" id="UP000300142">
    <property type="component" value="Unassembled WGS sequence"/>
</dbReference>
<dbReference type="AlphaFoldDB" id="A0A479ZZW4"/>
<evidence type="ECO:0000256" key="15">
    <source>
        <dbReference type="ARBA" id="ARBA00039316"/>
    </source>
</evidence>
<keyword evidence="7 17" id="KW-0228">DNA excision</keyword>
<dbReference type="CDD" id="cd03271">
    <property type="entry name" value="ABC_UvrA_II"/>
    <property type="match status" value="1"/>
</dbReference>
<protein>
    <recommendedName>
        <fullName evidence="15 17">UvrABC system protein A</fullName>
        <shortName evidence="17">UvrA protein</shortName>
    </recommendedName>
    <alternativeName>
        <fullName evidence="16 17">Excinuclease ABC subunit A</fullName>
    </alternativeName>
</protein>
<evidence type="ECO:0000256" key="11">
    <source>
        <dbReference type="ARBA" id="ARBA00022881"/>
    </source>
</evidence>
<feature type="zinc finger region" description="C4-type" evidence="17">
    <location>
        <begin position="812"/>
        <end position="838"/>
    </location>
</feature>
<evidence type="ECO:0000256" key="7">
    <source>
        <dbReference type="ARBA" id="ARBA00022769"/>
    </source>
</evidence>
<evidence type="ECO:0000259" key="18">
    <source>
        <dbReference type="PROSITE" id="PS50893"/>
    </source>
</evidence>
<accession>A0A479ZZW4</accession>
<dbReference type="GO" id="GO:0009432">
    <property type="term" value="P:SOS response"/>
    <property type="evidence" value="ECO:0007669"/>
    <property type="project" value="UniProtKB-UniRule"/>
</dbReference>
<keyword evidence="9 17" id="KW-0862">Zinc</keyword>
<evidence type="ECO:0000256" key="6">
    <source>
        <dbReference type="ARBA" id="ARBA00022763"/>
    </source>
</evidence>
<dbReference type="EMBL" id="BJCE01000063">
    <property type="protein sequence ID" value="GCL37126.1"/>
    <property type="molecule type" value="Genomic_DNA"/>
</dbReference>
<dbReference type="InterPro" id="IPR004602">
    <property type="entry name" value="UvrA"/>
</dbReference>
<evidence type="ECO:0000256" key="3">
    <source>
        <dbReference type="ARBA" id="ARBA00022723"/>
    </source>
</evidence>
<dbReference type="PROSITE" id="PS50893">
    <property type="entry name" value="ABC_TRANSPORTER_2"/>
    <property type="match status" value="1"/>
</dbReference>
<keyword evidence="20" id="KW-1185">Reference proteome</keyword>
<dbReference type="InterPro" id="IPR013815">
    <property type="entry name" value="ATP_grasp_subdomain_1"/>
</dbReference>
<evidence type="ECO:0000256" key="10">
    <source>
        <dbReference type="ARBA" id="ARBA00022840"/>
    </source>
</evidence>
<proteinExistence type="inferred from homology"/>
<evidence type="ECO:0000256" key="16">
    <source>
        <dbReference type="ARBA" id="ARBA00042156"/>
    </source>
</evidence>
<dbReference type="CDD" id="cd03270">
    <property type="entry name" value="ABC_UvrA_I"/>
    <property type="match status" value="1"/>
</dbReference>
<feature type="binding site" evidence="17">
    <location>
        <begin position="713"/>
        <end position="720"/>
    </location>
    <ligand>
        <name>ATP</name>
        <dbReference type="ChEBI" id="CHEBI:30616"/>
    </ligand>
</feature>
<name>A0A479ZZW4_9CYAN</name>
<dbReference type="GO" id="GO:0009381">
    <property type="term" value="F:excinuclease ABC activity"/>
    <property type="evidence" value="ECO:0007669"/>
    <property type="project" value="UniProtKB-UniRule"/>
</dbReference>
<dbReference type="InterPro" id="IPR041552">
    <property type="entry name" value="UvrA_DNA-bd"/>
</dbReference>
<keyword evidence="10 17" id="KW-0067">ATP-binding</keyword>
<evidence type="ECO:0000256" key="14">
    <source>
        <dbReference type="ARBA" id="ARBA00038000"/>
    </source>
</evidence>
<evidence type="ECO:0000256" key="12">
    <source>
        <dbReference type="ARBA" id="ARBA00023125"/>
    </source>
</evidence>
<sequence length="1021" mass="113481">MARQKDAKDTKAETRENLKDQKITLLLGTVSLCNLPSVNMSEHLATNLSDRLPYPQNNQNTIRIRGARQHNLKNIDLELPRDQLIVFTGVSGSGKSSLAFDTIFAEGQRRYVESLSAYARQFLGQLDKPDVESIEGLSPAISIDQKSTSHNPRSTVGTVTEIYDYLRLLYGRAGEPHCPHCDRSISPQTIDEMCDRILALPDRTRFQILAPVVRGKKGTHRKLISSLAAQGFVRIRVNGEVLELSDSIELDKNITHNIELVIDRLVKKDDIQERLVDSLTTCLKQSNGIAIIQVLNDTLDKSAQERQHSKHIINGGESQGISEQKLPSEMVFSENFACPEHGAVMEELSPRLFSFNSPYGACSHCHGIGTLRRFSEELLIPNPEAPIYAAIAPWSEKENSYYLELLYTLGLDYGFELQTQWKNLTREQQQIVLHGEEKRTTETQRKQSFKGVIPILQRQYEGGTELVKQKLEEYLIDQPCEVCGGKRLKPEALAVKLGQYGILDLTSVSIRECRERVEHLKLSPRQMQIADLVLREVKARLQFLLDVGLDYLTLDRPAMTLSGGEAQRIRLATQIGSGLTGVLYVLDEPSIGLHQRDNGRLLKTLTKLRDLGNTLIVVEHDEETIREADHIVDIGPGAGIHGGNIIAQGNIEDLLNAEASLTGAYLSGKRVINTPGTRREGNGRSLRIKNAHRNNLKNIDVEIPLGKLVAVTGVSGSGKSTLINELLYPALQHHLLKRVPLPKEIEEIKGLNCVDKAIVIDQSPIGRTPRSNPATYTGVFDVIREVFSQTIEAKTRGYKPGQFSFNVKGGRCEACSGQGVNVIEMNFLPDVYVQCEVCKGARYNRETLQVKYKEKSISDVLNMTVEEALAFCENIPKAVSKLQTLVDVGLGYVQLGQPATTLSGGEAQRVKLATELSRRATGKTLYLIDEPTTGLSFYDVHKLLDVLQRLVDKGNSILVIEHNLDVIRCADWVIDLGPEGGDKGGEIIVAGTPEEVAKNQRSYTGKYLQQVLKQYPPQNPL</sequence>
<keyword evidence="6 17" id="KW-0227">DNA damage</keyword>
<evidence type="ECO:0000256" key="17">
    <source>
        <dbReference type="HAMAP-Rule" id="MF_00205"/>
    </source>
</evidence>
<dbReference type="GO" id="GO:0003677">
    <property type="term" value="F:DNA binding"/>
    <property type="evidence" value="ECO:0007669"/>
    <property type="project" value="UniProtKB-UniRule"/>
</dbReference>
<dbReference type="GO" id="GO:0006289">
    <property type="term" value="P:nucleotide-excision repair"/>
    <property type="evidence" value="ECO:0007669"/>
    <property type="project" value="UniProtKB-UniRule"/>
</dbReference>
<dbReference type="PROSITE" id="PS00211">
    <property type="entry name" value="ABC_TRANSPORTER_1"/>
    <property type="match status" value="2"/>
</dbReference>
<keyword evidence="11 17" id="KW-0267">Excision nuclease</keyword>
<evidence type="ECO:0000313" key="20">
    <source>
        <dbReference type="Proteomes" id="UP000300142"/>
    </source>
</evidence>
<reference evidence="20" key="1">
    <citation type="submission" date="2019-02" db="EMBL/GenBank/DDBJ databases">
        <title>Draft genome sequence of Sphaerospermopsis reniformis NIES-1949.</title>
        <authorList>
            <person name="Yamaguchi H."/>
            <person name="Suzuki S."/>
            <person name="Kawachi M."/>
        </authorList>
    </citation>
    <scope>NUCLEOTIDE SEQUENCE [LARGE SCALE GENOMIC DNA]</scope>
    <source>
        <strain evidence="20">NIES-1949</strain>
    </source>
</reference>
<dbReference type="NCBIfam" id="TIGR00630">
    <property type="entry name" value="uvra"/>
    <property type="match status" value="1"/>
</dbReference>
<comment type="function">
    <text evidence="17">The UvrABC repair system catalyzes the recognition and processing of DNA lesions. UvrA is an ATPase and a DNA-binding protein. A damage recognition complex composed of 2 UvrA and 2 UvrB subunits scans DNA for abnormalities. When the presence of a lesion has been verified by UvrB, the UvrA molecules dissociate.</text>
</comment>
<dbReference type="GO" id="GO:0005524">
    <property type="term" value="F:ATP binding"/>
    <property type="evidence" value="ECO:0007669"/>
    <property type="project" value="UniProtKB-UniRule"/>
</dbReference>
<evidence type="ECO:0000256" key="13">
    <source>
        <dbReference type="ARBA" id="ARBA00023204"/>
    </source>
</evidence>
<evidence type="ECO:0000256" key="4">
    <source>
        <dbReference type="ARBA" id="ARBA00022737"/>
    </source>
</evidence>
<dbReference type="HAMAP" id="MF_00205">
    <property type="entry name" value="UvrA"/>
    <property type="match status" value="1"/>
</dbReference>
<dbReference type="GO" id="GO:0009380">
    <property type="term" value="C:excinuclease repair complex"/>
    <property type="evidence" value="ECO:0007669"/>
    <property type="project" value="InterPro"/>
</dbReference>
<dbReference type="Pfam" id="PF17755">
    <property type="entry name" value="UvrA_DNA-bind"/>
    <property type="match status" value="1"/>
</dbReference>
<feature type="domain" description="ABC transporter" evidence="18">
    <location>
        <begin position="677"/>
        <end position="1009"/>
    </location>
</feature>
<evidence type="ECO:0000256" key="1">
    <source>
        <dbReference type="ARBA" id="ARBA00004496"/>
    </source>
</evidence>
<dbReference type="Gene3D" id="3.40.50.300">
    <property type="entry name" value="P-loop containing nucleotide triphosphate hydrolases"/>
    <property type="match status" value="2"/>
</dbReference>
<evidence type="ECO:0000256" key="2">
    <source>
        <dbReference type="ARBA" id="ARBA00022490"/>
    </source>
</evidence>
<dbReference type="GO" id="GO:0016887">
    <property type="term" value="F:ATP hydrolysis activity"/>
    <property type="evidence" value="ECO:0007669"/>
    <property type="project" value="InterPro"/>
</dbReference>
<evidence type="ECO:0000256" key="8">
    <source>
        <dbReference type="ARBA" id="ARBA00022771"/>
    </source>
</evidence>
<keyword evidence="4 17" id="KW-0677">Repeat</keyword>
<keyword evidence="2 17" id="KW-0963">Cytoplasm</keyword>
<dbReference type="GO" id="GO:0008270">
    <property type="term" value="F:zinc ion binding"/>
    <property type="evidence" value="ECO:0007669"/>
    <property type="project" value="UniProtKB-UniRule"/>
</dbReference>
<dbReference type="FunFam" id="1.20.1580.10:FF:000002">
    <property type="entry name" value="UvrABC system protein A"/>
    <property type="match status" value="1"/>
</dbReference>
<keyword evidence="8 17" id="KW-0863">Zinc-finger</keyword>
<keyword evidence="5 17" id="KW-0547">Nucleotide-binding</keyword>
<keyword evidence="3 17" id="KW-0479">Metal-binding</keyword>
<dbReference type="Gene3D" id="1.10.8.280">
    <property type="entry name" value="ABC transporter ATPase domain-like"/>
    <property type="match status" value="1"/>
</dbReference>
<evidence type="ECO:0000313" key="19">
    <source>
        <dbReference type="EMBL" id="GCL37126.1"/>
    </source>
</evidence>
<dbReference type="Gene3D" id="3.30.1490.20">
    <property type="entry name" value="ATP-grasp fold, A domain"/>
    <property type="match status" value="1"/>
</dbReference>
<evidence type="ECO:0000256" key="5">
    <source>
        <dbReference type="ARBA" id="ARBA00022741"/>
    </source>
</evidence>
<comment type="similarity">
    <text evidence="14 17">Belongs to the ABC transporter superfamily. UvrA family.</text>
</comment>
<comment type="subcellular location">
    <subcellularLocation>
        <location evidence="1 17">Cytoplasm</location>
    </subcellularLocation>
</comment>
<dbReference type="InterPro" id="IPR003439">
    <property type="entry name" value="ABC_transporter-like_ATP-bd"/>
</dbReference>
<dbReference type="SUPFAM" id="SSF52540">
    <property type="entry name" value="P-loop containing nucleoside triphosphate hydrolases"/>
    <property type="match status" value="2"/>
</dbReference>
<dbReference type="GO" id="GO:0005737">
    <property type="term" value="C:cytoplasm"/>
    <property type="evidence" value="ECO:0007669"/>
    <property type="project" value="UniProtKB-SubCell"/>
</dbReference>
<evidence type="ECO:0000256" key="9">
    <source>
        <dbReference type="ARBA" id="ARBA00022833"/>
    </source>
</evidence>
<feature type="binding site" evidence="17">
    <location>
        <begin position="89"/>
        <end position="96"/>
    </location>
    <ligand>
        <name>ATP</name>
        <dbReference type="ChEBI" id="CHEBI:30616"/>
    </ligand>
</feature>
<dbReference type="Gene3D" id="1.20.1580.10">
    <property type="entry name" value="ABC transporter ATPase like domain"/>
    <property type="match status" value="2"/>
</dbReference>
<keyword evidence="13 17" id="KW-0234">DNA repair</keyword>
<dbReference type="PANTHER" id="PTHR43152">
    <property type="entry name" value="UVRABC SYSTEM PROTEIN A"/>
    <property type="match status" value="1"/>
</dbReference>
<dbReference type="InterPro" id="IPR027417">
    <property type="entry name" value="P-loop_NTPase"/>
</dbReference>
<dbReference type="NCBIfam" id="NF001503">
    <property type="entry name" value="PRK00349.1"/>
    <property type="match status" value="1"/>
</dbReference>